<evidence type="ECO:0000256" key="1">
    <source>
        <dbReference type="SAM" id="MobiDB-lite"/>
    </source>
</evidence>
<accession>A0A930W295</accession>
<organism evidence="3 4">
    <name type="scientific">Lancefieldella rimae</name>
    <dbReference type="NCBI Taxonomy" id="1383"/>
    <lineage>
        <taxon>Bacteria</taxon>
        <taxon>Bacillati</taxon>
        <taxon>Actinomycetota</taxon>
        <taxon>Coriobacteriia</taxon>
        <taxon>Coriobacteriales</taxon>
        <taxon>Atopobiaceae</taxon>
        <taxon>Lancefieldella</taxon>
    </lineage>
</organism>
<evidence type="ECO:0000313" key="4">
    <source>
        <dbReference type="Proteomes" id="UP000698335"/>
    </source>
</evidence>
<dbReference type="EMBL" id="JABZGW010000001">
    <property type="protein sequence ID" value="MBF4807092.1"/>
    <property type="molecule type" value="Genomic_DNA"/>
</dbReference>
<name>A0A930W295_9ACTN</name>
<gene>
    <name evidence="3" type="ORF">HXK26_00065</name>
</gene>
<dbReference type="Proteomes" id="UP000698335">
    <property type="component" value="Unassembled WGS sequence"/>
</dbReference>
<protein>
    <submittedName>
        <fullName evidence="3">Uncharacterized protein</fullName>
    </submittedName>
</protein>
<comment type="caution">
    <text evidence="3">The sequence shown here is derived from an EMBL/GenBank/DDBJ whole genome shotgun (WGS) entry which is preliminary data.</text>
</comment>
<feature type="region of interest" description="Disordered" evidence="1">
    <location>
        <begin position="29"/>
        <end position="50"/>
    </location>
</feature>
<evidence type="ECO:0000256" key="2">
    <source>
        <dbReference type="SAM" id="Phobius"/>
    </source>
</evidence>
<keyword evidence="2" id="KW-0472">Membrane</keyword>
<evidence type="ECO:0000313" key="3">
    <source>
        <dbReference type="EMBL" id="MBF4807092.1"/>
    </source>
</evidence>
<dbReference type="AlphaFoldDB" id="A0A930W295"/>
<keyword evidence="2" id="KW-0812">Transmembrane</keyword>
<reference evidence="3" key="1">
    <citation type="submission" date="2020-04" db="EMBL/GenBank/DDBJ databases">
        <title>Deep metagenomics examines the oral microbiome during advanced dental caries in children, revealing novel taxa and co-occurrences with host molecules.</title>
        <authorList>
            <person name="Baker J.L."/>
            <person name="Morton J.T."/>
            <person name="Dinis M."/>
            <person name="Alvarez R."/>
            <person name="Tran N.C."/>
            <person name="Knight R."/>
            <person name="Edlund A."/>
        </authorList>
    </citation>
    <scope>NUCLEOTIDE SEQUENCE</scope>
    <source>
        <strain evidence="3">JCVI_38_bin.5</strain>
    </source>
</reference>
<feature type="compositionally biased region" description="Acidic residues" evidence="1">
    <location>
        <begin position="29"/>
        <end position="40"/>
    </location>
</feature>
<sequence length="485" mass="52074">MSKTFDKIEQDFSDAGDDYVLDAAESEDSILDDVSDDDSPTGEIFSRGKKNPDAFSSFSSQTTTVSDAHGDATSLKDVAHSISSYAHHRRRRLTRFTRRHRIAVGILSILFLAALSALVVAFVRTNDIPSIDAVTNDARTHVSTPTWSPGAYDADESLMLTGIEVGARSRTMTAISSEDAQFGATGYASAQVTTRYSGAAVVAVKTSTLGYANLSNSWKPIGQEKDTSVSFEATSGVATQKVLDAHEDLLKTLDEAHTSKGTSASYFDTYGHGSFDIVDASFDREKQTCSVVMRCTRSDKLSKISVDLRIDFAFDGGNGTWALANVGIAKNPTRDYGGLIGTWTGTFEKIESSNSGGRCYAGRYTPFSLTISSAEFTSDSTVNISGTVSGLVHDHGPVSGDYRAVEGDTPFTGLTFSASTDIDKKNELTPGGTIAFLGAYPNGTKNPWITLRFDDTDGTGIATVTSYHTEKETTTTFTDTYRLSK</sequence>
<keyword evidence="2" id="KW-1133">Transmembrane helix</keyword>
<proteinExistence type="predicted"/>
<feature type="transmembrane region" description="Helical" evidence="2">
    <location>
        <begin position="102"/>
        <end position="123"/>
    </location>
</feature>